<keyword evidence="2" id="KW-0067">ATP-binding</keyword>
<dbReference type="InterPro" id="IPR003593">
    <property type="entry name" value="AAA+_ATPase"/>
</dbReference>
<reference evidence="4 5" key="1">
    <citation type="submission" date="2016-02" db="EMBL/GenBank/DDBJ databases">
        <title>Genome sequence of Tissierella creatinophila DSM 6911.</title>
        <authorList>
            <person name="Poehlein A."/>
            <person name="Daniel R."/>
        </authorList>
    </citation>
    <scope>NUCLEOTIDE SEQUENCE [LARGE SCALE GENOMIC DNA]</scope>
    <source>
        <strain evidence="4 5">DSM 6911</strain>
    </source>
</reference>
<dbReference type="Proteomes" id="UP000186112">
    <property type="component" value="Unassembled WGS sequence"/>
</dbReference>
<dbReference type="InterPro" id="IPR050130">
    <property type="entry name" value="ClpA_ClpB"/>
</dbReference>
<sequence length="372" mass="43289">MKKIHIHFGSDTKFNKLISSADHYFTIGDVLDHINKTKIVLDGITSTDELPMQIDNLVIQTDDYGGIKEWAILSFSNNVLEHSRVKINTVWLNNPPTKFYEDIKKTYSALIEEHTDKHKELTLEILKNISMNYNNTIIGQPNVVRQFLSSVYSLTSPNRKRPVTLLFLGESGVGKTETAKFIDSHFEREMLRIQFSMQQTGEAYKYIFGAEHGEDSLARELIRRESNVILLDEFDKVHNSFYNAFYQMFDEGVFVDKNYTVNVEQCIIICTTNYLTEEEAEKHLGTPIYSRFSKIIKFNSITMEDKIKIAKINYNSLFDELMDEDQVLIKNNKVLAFYIAQIQEGYYKNMRMLKNDIEDALNYEILKARNII</sequence>
<dbReference type="PANTHER" id="PTHR11638:SF18">
    <property type="entry name" value="HEAT SHOCK PROTEIN 104"/>
    <property type="match status" value="1"/>
</dbReference>
<dbReference type="OrthoDB" id="9806903at2"/>
<gene>
    <name evidence="4" type="primary">clpB_2</name>
    <name evidence="4" type="ORF">TICRE_24400</name>
</gene>
<dbReference type="AlphaFoldDB" id="A0A1U7M2V8"/>
<feature type="domain" description="AAA+ ATPase" evidence="3">
    <location>
        <begin position="161"/>
        <end position="302"/>
    </location>
</feature>
<evidence type="ECO:0000256" key="1">
    <source>
        <dbReference type="ARBA" id="ARBA00022741"/>
    </source>
</evidence>
<organism evidence="4 5">
    <name type="scientific">Tissierella creatinophila DSM 6911</name>
    <dbReference type="NCBI Taxonomy" id="1123403"/>
    <lineage>
        <taxon>Bacteria</taxon>
        <taxon>Bacillati</taxon>
        <taxon>Bacillota</taxon>
        <taxon>Tissierellia</taxon>
        <taxon>Tissierellales</taxon>
        <taxon>Tissierellaceae</taxon>
        <taxon>Tissierella</taxon>
    </lineage>
</organism>
<dbReference type="GO" id="GO:0034605">
    <property type="term" value="P:cellular response to heat"/>
    <property type="evidence" value="ECO:0007669"/>
    <property type="project" value="TreeGrafter"/>
</dbReference>
<evidence type="ECO:0000256" key="2">
    <source>
        <dbReference type="ARBA" id="ARBA00022840"/>
    </source>
</evidence>
<dbReference type="GO" id="GO:0005737">
    <property type="term" value="C:cytoplasm"/>
    <property type="evidence" value="ECO:0007669"/>
    <property type="project" value="TreeGrafter"/>
</dbReference>
<keyword evidence="1" id="KW-0547">Nucleotide-binding</keyword>
<dbReference type="Gene3D" id="3.40.50.300">
    <property type="entry name" value="P-loop containing nucleotide triphosphate hydrolases"/>
    <property type="match status" value="1"/>
</dbReference>
<evidence type="ECO:0000313" key="5">
    <source>
        <dbReference type="Proteomes" id="UP000186112"/>
    </source>
</evidence>
<evidence type="ECO:0000313" key="4">
    <source>
        <dbReference type="EMBL" id="OLS01616.1"/>
    </source>
</evidence>
<dbReference type="SMART" id="SM00382">
    <property type="entry name" value="AAA"/>
    <property type="match status" value="1"/>
</dbReference>
<dbReference type="PANTHER" id="PTHR11638">
    <property type="entry name" value="ATP-DEPENDENT CLP PROTEASE"/>
    <property type="match status" value="1"/>
</dbReference>
<dbReference type="SUPFAM" id="SSF52540">
    <property type="entry name" value="P-loop containing nucleoside triphosphate hydrolases"/>
    <property type="match status" value="1"/>
</dbReference>
<dbReference type="GO" id="GO:0005524">
    <property type="term" value="F:ATP binding"/>
    <property type="evidence" value="ECO:0007669"/>
    <property type="project" value="UniProtKB-KW"/>
</dbReference>
<proteinExistence type="predicted"/>
<name>A0A1U7M2V8_TISCR</name>
<dbReference type="Pfam" id="PF07724">
    <property type="entry name" value="AAA_2"/>
    <property type="match status" value="1"/>
</dbReference>
<keyword evidence="5" id="KW-1185">Reference proteome</keyword>
<dbReference type="InterPro" id="IPR003959">
    <property type="entry name" value="ATPase_AAA_core"/>
</dbReference>
<protein>
    <submittedName>
        <fullName evidence="4">Chaperone protein ClpB</fullName>
    </submittedName>
</protein>
<dbReference type="InterPro" id="IPR027417">
    <property type="entry name" value="P-loop_NTPase"/>
</dbReference>
<accession>A0A1U7M2V8</accession>
<dbReference type="GO" id="GO:0016887">
    <property type="term" value="F:ATP hydrolysis activity"/>
    <property type="evidence" value="ECO:0007669"/>
    <property type="project" value="InterPro"/>
</dbReference>
<evidence type="ECO:0000259" key="3">
    <source>
        <dbReference type="SMART" id="SM00382"/>
    </source>
</evidence>
<dbReference type="EMBL" id="LTDM01000065">
    <property type="protein sequence ID" value="OLS01616.1"/>
    <property type="molecule type" value="Genomic_DNA"/>
</dbReference>
<comment type="caution">
    <text evidence="4">The sequence shown here is derived from an EMBL/GenBank/DDBJ whole genome shotgun (WGS) entry which is preliminary data.</text>
</comment>
<dbReference type="RefSeq" id="WP_075728454.1">
    <property type="nucleotide sequence ID" value="NZ_LTDM01000065.1"/>
</dbReference>